<comment type="caution">
    <text evidence="16">The sequence shown here is derived from an EMBL/GenBank/DDBJ whole genome shotgun (WGS) entry which is preliminary data.</text>
</comment>
<dbReference type="Gene3D" id="3.30.190.20">
    <property type="match status" value="1"/>
</dbReference>
<dbReference type="InterPro" id="IPR027417">
    <property type="entry name" value="P-loop_NTPase"/>
</dbReference>
<evidence type="ECO:0000256" key="7">
    <source>
        <dbReference type="ARBA" id="ARBA00022840"/>
    </source>
</evidence>
<keyword evidence="9" id="KW-0238">DNA-binding</keyword>
<evidence type="ECO:0000259" key="14">
    <source>
        <dbReference type="Pfam" id="PF13304"/>
    </source>
</evidence>
<evidence type="ECO:0000256" key="12">
    <source>
        <dbReference type="ARBA" id="ARBA00039316"/>
    </source>
</evidence>
<keyword evidence="2" id="KW-0963">Cytoplasm</keyword>
<protein>
    <recommendedName>
        <fullName evidence="12">UvrABC system protein A</fullName>
    </recommendedName>
    <alternativeName>
        <fullName evidence="13">Excinuclease ABC subunit A</fullName>
    </alternativeName>
</protein>
<evidence type="ECO:0000256" key="3">
    <source>
        <dbReference type="ARBA" id="ARBA00022737"/>
    </source>
</evidence>
<keyword evidence="7" id="KW-0067">ATP-binding</keyword>
<dbReference type="GO" id="GO:0004518">
    <property type="term" value="F:nuclease activity"/>
    <property type="evidence" value="ECO:0007669"/>
    <property type="project" value="UniProtKB-KW"/>
</dbReference>
<evidence type="ECO:0000256" key="10">
    <source>
        <dbReference type="ARBA" id="ARBA00023204"/>
    </source>
</evidence>
<dbReference type="Pfam" id="PF17760">
    <property type="entry name" value="UvrA_inter"/>
    <property type="match status" value="1"/>
</dbReference>
<dbReference type="SUPFAM" id="SSF52540">
    <property type="entry name" value="P-loop containing nucleoside triphosphate hydrolases"/>
    <property type="match status" value="2"/>
</dbReference>
<name>A0A7V4JQY7_9BACT</name>
<organism evidence="16">
    <name type="scientific">Thermodesulfobacterium geofontis</name>
    <dbReference type="NCBI Taxonomy" id="1295609"/>
    <lineage>
        <taxon>Bacteria</taxon>
        <taxon>Pseudomonadati</taxon>
        <taxon>Thermodesulfobacteriota</taxon>
        <taxon>Thermodesulfobacteria</taxon>
        <taxon>Thermodesulfobacteriales</taxon>
        <taxon>Thermodesulfobacteriaceae</taxon>
        <taxon>Thermodesulfobacterium</taxon>
    </lineage>
</organism>
<keyword evidence="10" id="KW-0234">DNA repair</keyword>
<dbReference type="InterPro" id="IPR017871">
    <property type="entry name" value="ABC_transporter-like_CS"/>
</dbReference>
<gene>
    <name evidence="16" type="ORF">ENU91_05620</name>
</gene>
<evidence type="ECO:0000259" key="15">
    <source>
        <dbReference type="Pfam" id="PF17760"/>
    </source>
</evidence>
<dbReference type="GO" id="GO:0005524">
    <property type="term" value="F:ATP binding"/>
    <property type="evidence" value="ECO:0007669"/>
    <property type="project" value="UniProtKB-KW"/>
</dbReference>
<dbReference type="GO" id="GO:0003677">
    <property type="term" value="F:DNA binding"/>
    <property type="evidence" value="ECO:0007669"/>
    <property type="project" value="UniProtKB-KW"/>
</dbReference>
<evidence type="ECO:0000256" key="5">
    <source>
        <dbReference type="ARBA" id="ARBA00022763"/>
    </source>
</evidence>
<dbReference type="PANTHER" id="PTHR43152:SF3">
    <property type="entry name" value="UVRABC SYSTEM PROTEIN A"/>
    <property type="match status" value="1"/>
</dbReference>
<evidence type="ECO:0000256" key="1">
    <source>
        <dbReference type="ARBA" id="ARBA00004496"/>
    </source>
</evidence>
<keyword evidence="6" id="KW-0228">DNA excision</keyword>
<keyword evidence="4" id="KW-0547">Nucleotide-binding</keyword>
<keyword evidence="8" id="KW-0267">Excision nuclease</keyword>
<reference evidence="16" key="1">
    <citation type="journal article" date="2020" name="mSystems">
        <title>Genome- and Community-Level Interaction Insights into Carbon Utilization and Element Cycling Functions of Hydrothermarchaeota in Hydrothermal Sediment.</title>
        <authorList>
            <person name="Zhou Z."/>
            <person name="Liu Y."/>
            <person name="Xu W."/>
            <person name="Pan J."/>
            <person name="Luo Z.H."/>
            <person name="Li M."/>
        </authorList>
    </citation>
    <scope>NUCLEOTIDE SEQUENCE [LARGE SCALE GENOMIC DNA]</scope>
    <source>
        <strain evidence="16">SpSt-711</strain>
    </source>
</reference>
<dbReference type="Gene3D" id="1.20.1580.10">
    <property type="entry name" value="ABC transporter ATPase like domain"/>
    <property type="match status" value="3"/>
</dbReference>
<evidence type="ECO:0000256" key="2">
    <source>
        <dbReference type="ARBA" id="ARBA00022490"/>
    </source>
</evidence>
<evidence type="ECO:0000256" key="6">
    <source>
        <dbReference type="ARBA" id="ARBA00022769"/>
    </source>
</evidence>
<dbReference type="PANTHER" id="PTHR43152">
    <property type="entry name" value="UVRABC SYSTEM PROTEIN A"/>
    <property type="match status" value="1"/>
</dbReference>
<dbReference type="AlphaFoldDB" id="A0A7V4JQY7"/>
<evidence type="ECO:0000256" key="4">
    <source>
        <dbReference type="ARBA" id="ARBA00022741"/>
    </source>
</evidence>
<feature type="domain" description="ATPase AAA-type core" evidence="14">
    <location>
        <begin position="330"/>
        <end position="412"/>
    </location>
</feature>
<dbReference type="PROSITE" id="PS00211">
    <property type="entry name" value="ABC_TRANSPORTER_1"/>
    <property type="match status" value="1"/>
</dbReference>
<dbReference type="GO" id="GO:0016887">
    <property type="term" value="F:ATP hydrolysis activity"/>
    <property type="evidence" value="ECO:0007669"/>
    <property type="project" value="InterPro"/>
</dbReference>
<dbReference type="InterPro" id="IPR041102">
    <property type="entry name" value="UvrA_inter"/>
</dbReference>
<evidence type="ECO:0000256" key="9">
    <source>
        <dbReference type="ARBA" id="ARBA00023125"/>
    </source>
</evidence>
<evidence type="ECO:0000256" key="11">
    <source>
        <dbReference type="ARBA" id="ARBA00038000"/>
    </source>
</evidence>
<evidence type="ECO:0000256" key="8">
    <source>
        <dbReference type="ARBA" id="ARBA00022881"/>
    </source>
</evidence>
<keyword evidence="3" id="KW-0677">Repeat</keyword>
<proteinExistence type="inferred from homology"/>
<dbReference type="Gene3D" id="3.40.50.300">
    <property type="entry name" value="P-loop containing nucleotide triphosphate hydrolases"/>
    <property type="match status" value="3"/>
</dbReference>
<evidence type="ECO:0000313" key="16">
    <source>
        <dbReference type="EMBL" id="HGU16112.1"/>
    </source>
</evidence>
<dbReference type="Pfam" id="PF13304">
    <property type="entry name" value="AAA_21"/>
    <property type="match status" value="1"/>
</dbReference>
<sequence length="772" mass="89485">MPYLELKEVYTHNLKGIDLKIPLNSLVVITGPSGSGKSSLAINTIAEEGKNRLFQILNYSQEVSLDIVSKAKFISPLPPVIAMTQGVKHWHPYKTIGEFLFLYQTLRLLFEEFGEYKCPACGEFNKVTALNKIIKWYQNLEEGEKFYFLLPLPESTPKALEFLISQGYTKYIIDDKEFDLSEKSIPDKFEKIYLLLDRMIKEERSIERFLENLRVSQSLNQGRIILKFLEGKEYFFNLKPLCLKCGAQFLTEWIKCRSCKGYGYKGKEVCEDCGGLKITSTILESKLLGEPIKEWLNLSIKELYYTLKKLSIPEGLKSWFESIFFKLEKALFLEINYLKPSTPVFSLSVGERKLLELLLIFGINLNKVLYILDEPTLGLDIEKKKKLLTLLRDIIENDNSVILIEHDPYIIENADYIIELGPEGGEKGGYLIKADLKEEFLKKPDTLTSQYLKGKRKLRDLPLISKNFSKEKELIEIIVEGQKINLLKYGINLIYGKTSSKKTLFFEKLNESLEKEGEKILKVEAKELKGRDDLIISYTGIWDNLREILIKLPSARIKGLTQRNFSFYTKEGVCSSCKGKGKKIWETENLKLSSICEECFGKRLNSEVLNLTYKGFKISEILDFTIEEILSILGGIYQIKEKVQLLKELNLSYLKLGQSIEELSGGERNRLFIARKLLSNVKFNYLLLEYPLQGLHLEDIKYFADWLNTLKRKNITVVILDTNLLTLFLSEWIIEIEKGRPYFIGYSKDWLKTLKDKNFKEETLFYQKFFNK</sequence>
<keyword evidence="5" id="KW-0227">DNA damage</keyword>
<dbReference type="EMBL" id="DTEI01000097">
    <property type="protein sequence ID" value="HGU16112.1"/>
    <property type="molecule type" value="Genomic_DNA"/>
</dbReference>
<accession>A0A7V4JQY7</accession>
<dbReference type="GO" id="GO:0005737">
    <property type="term" value="C:cytoplasm"/>
    <property type="evidence" value="ECO:0007669"/>
    <property type="project" value="UniProtKB-SubCell"/>
</dbReference>
<evidence type="ECO:0000256" key="13">
    <source>
        <dbReference type="ARBA" id="ARBA00042156"/>
    </source>
</evidence>
<feature type="domain" description="UvrA interaction" evidence="15">
    <location>
        <begin position="131"/>
        <end position="228"/>
    </location>
</feature>
<dbReference type="InterPro" id="IPR003959">
    <property type="entry name" value="ATPase_AAA_core"/>
</dbReference>
<comment type="subcellular location">
    <subcellularLocation>
        <location evidence="1">Cytoplasm</location>
    </subcellularLocation>
</comment>
<comment type="similarity">
    <text evidence="11">Belongs to the ABC transporter superfamily. UvrA family.</text>
</comment>
<dbReference type="GO" id="GO:0006281">
    <property type="term" value="P:DNA repair"/>
    <property type="evidence" value="ECO:0007669"/>
    <property type="project" value="UniProtKB-KW"/>
</dbReference>